<dbReference type="InterPro" id="IPR027417">
    <property type="entry name" value="P-loop_NTPase"/>
</dbReference>
<comment type="caution">
    <text evidence="3">The sequence shown here is derived from an EMBL/GenBank/DDBJ whole genome shotgun (WGS) entry which is preliminary data.</text>
</comment>
<dbReference type="Proteomes" id="UP000038010">
    <property type="component" value="Unassembled WGS sequence"/>
</dbReference>
<dbReference type="GeneID" id="28730811"/>
<feature type="domain" description="Heterokaryon incompatibility" evidence="2">
    <location>
        <begin position="26"/>
        <end position="117"/>
    </location>
</feature>
<proteinExistence type="predicted"/>
<feature type="transmembrane region" description="Helical" evidence="1">
    <location>
        <begin position="257"/>
        <end position="277"/>
    </location>
</feature>
<name>A0A0N1HL57_9EURO</name>
<feature type="transmembrane region" description="Helical" evidence="1">
    <location>
        <begin position="536"/>
        <end position="554"/>
    </location>
</feature>
<dbReference type="PANTHER" id="PTHR10622">
    <property type="entry name" value="HET DOMAIN-CONTAINING PROTEIN"/>
    <property type="match status" value="1"/>
</dbReference>
<gene>
    <name evidence="3" type="ORF">AB675_10177</name>
</gene>
<dbReference type="RefSeq" id="XP_017995137.1">
    <property type="nucleotide sequence ID" value="XM_018138931.1"/>
</dbReference>
<accession>A0A0N1HL57</accession>
<feature type="transmembrane region" description="Helical" evidence="1">
    <location>
        <begin position="566"/>
        <end position="589"/>
    </location>
</feature>
<dbReference type="STRING" id="1664694.A0A0N1HL57"/>
<dbReference type="OrthoDB" id="674604at2759"/>
<dbReference type="Pfam" id="PF06985">
    <property type="entry name" value="HET"/>
    <property type="match status" value="1"/>
</dbReference>
<evidence type="ECO:0000313" key="4">
    <source>
        <dbReference type="Proteomes" id="UP000038010"/>
    </source>
</evidence>
<dbReference type="CDD" id="cd00882">
    <property type="entry name" value="Ras_like_GTPase"/>
    <property type="match status" value="1"/>
</dbReference>
<dbReference type="PANTHER" id="PTHR10622:SF13">
    <property type="entry name" value="NACHT DOMAIN-CONTAINING PROTEIN"/>
    <property type="match status" value="1"/>
</dbReference>
<organism evidence="3 4">
    <name type="scientific">Cyphellophora attinorum</name>
    <dbReference type="NCBI Taxonomy" id="1664694"/>
    <lineage>
        <taxon>Eukaryota</taxon>
        <taxon>Fungi</taxon>
        <taxon>Dikarya</taxon>
        <taxon>Ascomycota</taxon>
        <taxon>Pezizomycotina</taxon>
        <taxon>Eurotiomycetes</taxon>
        <taxon>Chaetothyriomycetidae</taxon>
        <taxon>Chaetothyriales</taxon>
        <taxon>Cyphellophoraceae</taxon>
        <taxon>Cyphellophora</taxon>
    </lineage>
</organism>
<feature type="transmembrane region" description="Helical" evidence="1">
    <location>
        <begin position="297"/>
        <end position="316"/>
    </location>
</feature>
<keyword evidence="4" id="KW-1185">Reference proteome</keyword>
<evidence type="ECO:0000256" key="1">
    <source>
        <dbReference type="SAM" id="Phobius"/>
    </source>
</evidence>
<keyword evidence="1" id="KW-1133">Transmembrane helix</keyword>
<dbReference type="SUPFAM" id="SSF52540">
    <property type="entry name" value="P-loop containing nucleoside triphosphate hydrolases"/>
    <property type="match status" value="1"/>
</dbReference>
<sequence>MRLLSLDSEDGLILSEDLPEKELPAYSILSHTWSLRGIEDEVTFADINNRTYRDKAGYSKVLFCARQAKQNGLDYCWVDTCCIDRSNSTELNRAIQSMFRWYQNAAFCYIYLSDVSTAASDGQNNKYRNWENDFKRSRWFRRGWTLQELLAPRRVVFFSQEGRDLGHREDLVHLLVPITRITPAALQGRELSTFSSGARQQWVEGRETKEPEDIVYCMLGVLGFSLVPNYGEGEANARARLRDEINKTAVFRRGVSYVDVATLLIFAVVLFIVPHWLTGSDGVQSYQQERKLDSNLPIYAVLGVTGVGKSTFIATAGGKHIETGRPPSISHQLESHTDATNFYRFDSRITGPGCLVDTPGIDESNRTRTDTEIMLTIENSLRELNVKDKLLMGLIFLYDIRSPRATGSILTALDTTLHMMDRLLGVTSIAKITLVTTKWTVGATYQQRVEEEQRERMLRMSYWQGPLSCNSEMARYDNTKDSALNIIARLKSRETPIEPPVDGCFPKPGQLASPKSPQQSTFAKSTSWRLSTALKWLLDAAAAVVACLLVYTGLDHYGSEDKTMGGGIMITVGVCTFAALGLIFTHGIWPLTTMWIPMACLLIGSSIDDLMRLGIMGFRLIDGLVMATGVCLLTGWWIYG</sequence>
<dbReference type="VEuPathDB" id="FungiDB:AB675_10177"/>
<protein>
    <submittedName>
        <fullName evidence="3">Vegetative incompatibility protein HET-E-1</fullName>
    </submittedName>
</protein>
<keyword evidence="1" id="KW-0812">Transmembrane</keyword>
<evidence type="ECO:0000313" key="3">
    <source>
        <dbReference type="EMBL" id="KPI35174.1"/>
    </source>
</evidence>
<keyword evidence="1" id="KW-0472">Membrane</keyword>
<feature type="transmembrane region" description="Helical" evidence="1">
    <location>
        <begin position="620"/>
        <end position="639"/>
    </location>
</feature>
<dbReference type="InterPro" id="IPR010730">
    <property type="entry name" value="HET"/>
</dbReference>
<dbReference type="Gene3D" id="3.40.50.300">
    <property type="entry name" value="P-loop containing nucleotide triphosphate hydrolases"/>
    <property type="match status" value="1"/>
</dbReference>
<reference evidence="3 4" key="1">
    <citation type="submission" date="2015-06" db="EMBL/GenBank/DDBJ databases">
        <title>Draft genome of the ant-associated black yeast Phialophora attae CBS 131958.</title>
        <authorList>
            <person name="Moreno L.F."/>
            <person name="Stielow B.J."/>
            <person name="de Hoog S."/>
            <person name="Vicente V.A."/>
            <person name="Weiss V.A."/>
            <person name="de Vries M."/>
            <person name="Cruz L.M."/>
            <person name="Souza E.M."/>
        </authorList>
    </citation>
    <scope>NUCLEOTIDE SEQUENCE [LARGE SCALE GENOMIC DNA]</scope>
    <source>
        <strain evidence="3 4">CBS 131958</strain>
    </source>
</reference>
<evidence type="ECO:0000259" key="2">
    <source>
        <dbReference type="Pfam" id="PF06985"/>
    </source>
</evidence>
<dbReference type="AlphaFoldDB" id="A0A0N1HL57"/>
<dbReference type="EMBL" id="LFJN01000043">
    <property type="protein sequence ID" value="KPI35174.1"/>
    <property type="molecule type" value="Genomic_DNA"/>
</dbReference>